<accession>A0A7Y4IMU4</accession>
<protein>
    <recommendedName>
        <fullName evidence="1">Rieske domain-containing protein</fullName>
    </recommendedName>
</protein>
<organism evidence="2 3">
    <name type="scientific">Myxococcus xanthus</name>
    <dbReference type="NCBI Taxonomy" id="34"/>
    <lineage>
        <taxon>Bacteria</taxon>
        <taxon>Pseudomonadati</taxon>
        <taxon>Myxococcota</taxon>
        <taxon>Myxococcia</taxon>
        <taxon>Myxococcales</taxon>
        <taxon>Cystobacterineae</taxon>
        <taxon>Myxococcaceae</taxon>
        <taxon>Myxococcus</taxon>
    </lineage>
</organism>
<proteinExistence type="predicted"/>
<dbReference type="PROSITE" id="PS51296">
    <property type="entry name" value="RIESKE"/>
    <property type="match status" value="1"/>
</dbReference>
<comment type="caution">
    <text evidence="2">The sequence shown here is derived from an EMBL/GenBank/DDBJ whole genome shotgun (WGS) entry which is preliminary data.</text>
</comment>
<evidence type="ECO:0000259" key="1">
    <source>
        <dbReference type="PROSITE" id="PS51296"/>
    </source>
</evidence>
<dbReference type="EMBL" id="JABFNT010000115">
    <property type="protein sequence ID" value="NOJ82134.1"/>
    <property type="molecule type" value="Genomic_DNA"/>
</dbReference>
<feature type="domain" description="Rieske" evidence="1">
    <location>
        <begin position="185"/>
        <end position="232"/>
    </location>
</feature>
<evidence type="ECO:0000313" key="3">
    <source>
        <dbReference type="Proteomes" id="UP000533080"/>
    </source>
</evidence>
<reference evidence="2 3" key="1">
    <citation type="submission" date="2020-05" db="EMBL/GenBank/DDBJ databases">
        <authorList>
            <person name="Whitworth D."/>
        </authorList>
    </citation>
    <scope>NUCLEOTIDE SEQUENCE [LARGE SCALE GENOMIC DNA]</scope>
    <source>
        <strain evidence="2 3">AM005</strain>
    </source>
</reference>
<dbReference type="Proteomes" id="UP000533080">
    <property type="component" value="Unassembled WGS sequence"/>
</dbReference>
<dbReference type="AlphaFoldDB" id="A0A7Y4IMU4"/>
<dbReference type="GO" id="GO:0051537">
    <property type="term" value="F:2 iron, 2 sulfur cluster binding"/>
    <property type="evidence" value="ECO:0007669"/>
    <property type="project" value="InterPro"/>
</dbReference>
<evidence type="ECO:0000313" key="2">
    <source>
        <dbReference type="EMBL" id="NOJ82134.1"/>
    </source>
</evidence>
<name>A0A7Y4IMU4_MYXXA</name>
<gene>
    <name evidence="2" type="ORF">HNV28_28045</name>
</gene>
<sequence length="232" mass="25100">MLRAPKRGWMSNGSLFETDQVTTQARYQWHLWVADVLDLGTSVLVGWGALRALEQDRTPLSMPLAMALAWLTASAVGGLTGRTFWRQVAGVKLVHAEHTPGLLRGLARAFTTPLDLLLNGVLLRRPLDALLGLHAEPVAPGAGPRLKGVALQLPWLAVLAGAVWLLVTPTKAEMLQYLGRTLTGWHCCHGTREVTWQCRTSLDRAVRNARSGDAEVKALVADCPVAGARLGP</sequence>
<dbReference type="InterPro" id="IPR017941">
    <property type="entry name" value="Rieske_2Fe-2S"/>
</dbReference>